<dbReference type="EMBL" id="CAJOBH010075742">
    <property type="protein sequence ID" value="CAF4493185.1"/>
    <property type="molecule type" value="Genomic_DNA"/>
</dbReference>
<dbReference type="EMBL" id="CAJOBH010106022">
    <property type="protein sequence ID" value="CAF4637341.1"/>
    <property type="molecule type" value="Genomic_DNA"/>
</dbReference>
<evidence type="ECO:0000313" key="1">
    <source>
        <dbReference type="EMBL" id="CAF4493185.1"/>
    </source>
</evidence>
<gene>
    <name evidence="1" type="ORF">BYL167_LOCUS35661</name>
    <name evidence="2" type="ORF">BYL167_LOCUS41622</name>
    <name evidence="3" type="ORF">GIL414_LOCUS40844</name>
    <name evidence="4" type="ORF">GIL414_LOCUS56479</name>
</gene>
<evidence type="ECO:0000313" key="3">
    <source>
        <dbReference type="EMBL" id="CAF4645985.1"/>
    </source>
</evidence>
<dbReference type="Proteomes" id="UP000681720">
    <property type="component" value="Unassembled WGS sequence"/>
</dbReference>
<name>A0A8S2XH83_9BILA</name>
<dbReference type="EMBL" id="CAJOBJ010202965">
    <property type="protein sequence ID" value="CAF4988534.1"/>
    <property type="molecule type" value="Genomic_DNA"/>
</dbReference>
<proteinExistence type="predicted"/>
<evidence type="ECO:0000313" key="2">
    <source>
        <dbReference type="EMBL" id="CAF4637341.1"/>
    </source>
</evidence>
<comment type="caution">
    <text evidence="1">The sequence shown here is derived from an EMBL/GenBank/DDBJ whole genome shotgun (WGS) entry which is preliminary data.</text>
</comment>
<protein>
    <submittedName>
        <fullName evidence="1">Uncharacterized protein</fullName>
    </submittedName>
</protein>
<accession>A0A8S2XH83</accession>
<evidence type="ECO:0000313" key="5">
    <source>
        <dbReference type="Proteomes" id="UP000681967"/>
    </source>
</evidence>
<evidence type="ECO:0000313" key="4">
    <source>
        <dbReference type="EMBL" id="CAF4988534.1"/>
    </source>
</evidence>
<reference evidence="1" key="1">
    <citation type="submission" date="2021-02" db="EMBL/GenBank/DDBJ databases">
        <authorList>
            <person name="Nowell W R."/>
        </authorList>
    </citation>
    <scope>NUCLEOTIDE SEQUENCE</scope>
</reference>
<organism evidence="1 5">
    <name type="scientific">Rotaria magnacalcarata</name>
    <dbReference type="NCBI Taxonomy" id="392030"/>
    <lineage>
        <taxon>Eukaryota</taxon>
        <taxon>Metazoa</taxon>
        <taxon>Spiralia</taxon>
        <taxon>Gnathifera</taxon>
        <taxon>Rotifera</taxon>
        <taxon>Eurotatoria</taxon>
        <taxon>Bdelloidea</taxon>
        <taxon>Philodinida</taxon>
        <taxon>Philodinidae</taxon>
        <taxon>Rotaria</taxon>
    </lineage>
</organism>
<sequence>MTDAEHVITGDERAENTRAEHRRRQWIRKWQLAAFLVRNPSILFFRKAYINQFHSNSL</sequence>
<feature type="non-terminal residue" evidence="1">
    <location>
        <position position="58"/>
    </location>
</feature>
<dbReference type="AlphaFoldDB" id="A0A8S2XH83"/>
<dbReference type="Proteomes" id="UP000681967">
    <property type="component" value="Unassembled WGS sequence"/>
</dbReference>
<dbReference type="EMBL" id="CAJOBJ010114183">
    <property type="protein sequence ID" value="CAF4645985.1"/>
    <property type="molecule type" value="Genomic_DNA"/>
</dbReference>